<dbReference type="PANTHER" id="PTHR12468:SF2">
    <property type="entry name" value="GPI MANNOSYLTRANSFERASE 2"/>
    <property type="match status" value="1"/>
</dbReference>
<evidence type="ECO:0000256" key="1">
    <source>
        <dbReference type="ARBA" id="ARBA00004477"/>
    </source>
</evidence>
<evidence type="ECO:0000256" key="6">
    <source>
        <dbReference type="ARBA" id="ARBA00022679"/>
    </source>
</evidence>
<keyword evidence="4 11" id="KW-0337">GPI-anchor biosynthesis</keyword>
<dbReference type="UniPathway" id="UPA00196"/>
<dbReference type="Proteomes" id="UP000256970">
    <property type="component" value="Unassembled WGS sequence"/>
</dbReference>
<evidence type="ECO:0000256" key="8">
    <source>
        <dbReference type="ARBA" id="ARBA00022824"/>
    </source>
</evidence>
<feature type="transmembrane region" description="Helical" evidence="11">
    <location>
        <begin position="562"/>
        <end position="583"/>
    </location>
</feature>
<keyword evidence="5 11" id="KW-0328">Glycosyltransferase</keyword>
<sequence>MGVSCKRLLVLAACIRGAYLAGNLLLSHYIADYDTSASLLSESCDSTWPEAVAAAPQPRPWVVWDSVFSHRIAACGYEYEQFSAFFPGLSGLVRLLRTTGLFAGANGFAVASLAINNCLFLLSVVLLARLNETFLQDDKVSATAVLVFILSPASIHHCMAYTEALFTAASWLGLYCLYCRGSSSTAALAFAVSSATRSNGLLNAGFLLHEHGRRLLKAWPHSKAAALWQALQAVAFSAVAAVPYFAYMLFGYRQFCTGVYAEQQRPWCSKALPSAYGYVQDVYWNVGFLRYYEWSQIPNFLIASPTLIMSLWGALAYACAQPHLLLTGGLLTQQQLERWFRGSNSSKVGCGGCDRHQRAIGSSDPPKKQDSCCSSKRCAFWVTVIVGYWQYVCSSSGIVDESALDGATAAADASVLPVKQPPRIPGVAYQPLRQRQLEVSATKQPVGNRDGQQQQQQQQRAADAKQVQHGRQVTADGTAAAAAAAAGAAAEREETQPGCSCSFGRAFYSPGVAVFVVHWLLLTLVCLAVVHIQVATRLLSSCVPLYWFAALLMLHKGGVLRWLLWWYCFAFMGVGAVFFTNFFPWT</sequence>
<dbReference type="GO" id="GO:0006506">
    <property type="term" value="P:GPI anchor biosynthetic process"/>
    <property type="evidence" value="ECO:0007669"/>
    <property type="project" value="UniProtKB-UniPathway"/>
</dbReference>
<evidence type="ECO:0000256" key="3">
    <source>
        <dbReference type="ARBA" id="ARBA00008698"/>
    </source>
</evidence>
<keyword evidence="8 11" id="KW-0256">Endoplasmic reticulum</keyword>
<comment type="subcellular location">
    <subcellularLocation>
        <location evidence="1 11">Endoplasmic reticulum membrane</location>
        <topology evidence="1 11">Multi-pass membrane protein</topology>
    </subcellularLocation>
</comment>
<gene>
    <name evidence="13" type="ORF">BQ4739_LOCUS7616</name>
</gene>
<proteinExistence type="inferred from homology"/>
<dbReference type="PANTHER" id="PTHR12468">
    <property type="entry name" value="GPI MANNOSYLTRANSFERASE 2"/>
    <property type="match status" value="1"/>
</dbReference>
<keyword evidence="14" id="KW-1185">Reference proteome</keyword>
<comment type="caution">
    <text evidence="11">Lacks conserved residue(s) required for the propagation of feature annotation.</text>
</comment>
<feature type="transmembrane region" description="Helical" evidence="11">
    <location>
        <begin position="224"/>
        <end position="245"/>
    </location>
</feature>
<keyword evidence="9 11" id="KW-1133">Transmembrane helix</keyword>
<evidence type="ECO:0000256" key="12">
    <source>
        <dbReference type="SAM" id="MobiDB-lite"/>
    </source>
</evidence>
<evidence type="ECO:0000313" key="13">
    <source>
        <dbReference type="EMBL" id="SZX67196.1"/>
    </source>
</evidence>
<dbReference type="GO" id="GO:0000009">
    <property type="term" value="F:alpha-1,6-mannosyltransferase activity"/>
    <property type="evidence" value="ECO:0007669"/>
    <property type="project" value="InterPro"/>
</dbReference>
<dbReference type="AlphaFoldDB" id="A0A383VS25"/>
<accession>A0A383VS25</accession>
<comment type="function">
    <text evidence="11">Mannosyltransferase involved in glycosylphosphatidylinositol-anchor biosynthesis.</text>
</comment>
<evidence type="ECO:0000256" key="2">
    <source>
        <dbReference type="ARBA" id="ARBA00004687"/>
    </source>
</evidence>
<dbReference type="STRING" id="3088.A0A383VS25"/>
<feature type="transmembrane region" description="Helical" evidence="11">
    <location>
        <begin position="140"/>
        <end position="162"/>
    </location>
</feature>
<dbReference type="Pfam" id="PF04188">
    <property type="entry name" value="Mannosyl_trans2"/>
    <property type="match status" value="1"/>
</dbReference>
<evidence type="ECO:0000256" key="10">
    <source>
        <dbReference type="ARBA" id="ARBA00023136"/>
    </source>
</evidence>
<evidence type="ECO:0000256" key="4">
    <source>
        <dbReference type="ARBA" id="ARBA00022502"/>
    </source>
</evidence>
<organism evidence="13 14">
    <name type="scientific">Tetradesmus obliquus</name>
    <name type="common">Green alga</name>
    <name type="synonym">Acutodesmus obliquus</name>
    <dbReference type="NCBI Taxonomy" id="3088"/>
    <lineage>
        <taxon>Eukaryota</taxon>
        <taxon>Viridiplantae</taxon>
        <taxon>Chlorophyta</taxon>
        <taxon>core chlorophytes</taxon>
        <taxon>Chlorophyceae</taxon>
        <taxon>CS clade</taxon>
        <taxon>Sphaeropleales</taxon>
        <taxon>Scenedesmaceae</taxon>
        <taxon>Tetradesmus</taxon>
    </lineage>
</organism>
<evidence type="ECO:0000256" key="9">
    <source>
        <dbReference type="ARBA" id="ARBA00022989"/>
    </source>
</evidence>
<feature type="transmembrane region" description="Helical" evidence="11">
    <location>
        <begin position="101"/>
        <end position="128"/>
    </location>
</feature>
<dbReference type="GO" id="GO:0004376">
    <property type="term" value="F:GPI mannosyltransferase activity"/>
    <property type="evidence" value="ECO:0007669"/>
    <property type="project" value="InterPro"/>
</dbReference>
<dbReference type="EMBL" id="FNXT01000776">
    <property type="protein sequence ID" value="SZX67196.1"/>
    <property type="molecule type" value="Genomic_DNA"/>
</dbReference>
<evidence type="ECO:0000256" key="5">
    <source>
        <dbReference type="ARBA" id="ARBA00022676"/>
    </source>
</evidence>
<dbReference type="InterPro" id="IPR007315">
    <property type="entry name" value="PIG-V/Gpi18"/>
</dbReference>
<evidence type="ECO:0000256" key="7">
    <source>
        <dbReference type="ARBA" id="ARBA00022692"/>
    </source>
</evidence>
<feature type="region of interest" description="Disordered" evidence="12">
    <location>
        <begin position="440"/>
        <end position="468"/>
    </location>
</feature>
<protein>
    <recommendedName>
        <fullName evidence="11">GPI mannosyltransferase 2</fullName>
        <ecNumber evidence="11">2.4.1.-</ecNumber>
    </recommendedName>
</protein>
<name>A0A383VS25_TETOB</name>
<reference evidence="13 14" key="1">
    <citation type="submission" date="2016-10" db="EMBL/GenBank/DDBJ databases">
        <authorList>
            <person name="Cai Z."/>
        </authorList>
    </citation>
    <scope>NUCLEOTIDE SEQUENCE [LARGE SCALE GENOMIC DNA]</scope>
</reference>
<comment type="similarity">
    <text evidence="3 11">Belongs to the PIGV family.</text>
</comment>
<evidence type="ECO:0000313" key="14">
    <source>
        <dbReference type="Proteomes" id="UP000256970"/>
    </source>
</evidence>
<evidence type="ECO:0000256" key="11">
    <source>
        <dbReference type="RuleBase" id="RU363112"/>
    </source>
</evidence>
<feature type="transmembrane region" description="Helical" evidence="11">
    <location>
        <begin position="512"/>
        <end position="532"/>
    </location>
</feature>
<comment type="pathway">
    <text evidence="2 11">Glycolipid biosynthesis; glycosylphosphatidylinositol-anchor biosynthesis.</text>
</comment>
<keyword evidence="10 11" id="KW-0472">Membrane</keyword>
<dbReference type="GO" id="GO:0005789">
    <property type="term" value="C:endoplasmic reticulum membrane"/>
    <property type="evidence" value="ECO:0007669"/>
    <property type="project" value="UniProtKB-SubCell"/>
</dbReference>
<keyword evidence="7 11" id="KW-0812">Transmembrane</keyword>
<dbReference type="EC" id="2.4.1.-" evidence="11"/>
<dbReference type="GO" id="GO:0031501">
    <property type="term" value="C:mannosyltransferase complex"/>
    <property type="evidence" value="ECO:0007669"/>
    <property type="project" value="TreeGrafter"/>
</dbReference>
<keyword evidence="6 11" id="KW-0808">Transferase</keyword>